<reference evidence="1" key="1">
    <citation type="submission" date="2022-07" db="EMBL/GenBank/DDBJ databases">
        <authorList>
            <person name="Macas J."/>
            <person name="Novak P."/>
            <person name="Neumann P."/>
        </authorList>
    </citation>
    <scope>NUCLEOTIDE SEQUENCE</scope>
</reference>
<comment type="caution">
    <text evidence="1">The sequence shown here is derived from an EMBL/GenBank/DDBJ whole genome shotgun (WGS) entry which is preliminary data.</text>
</comment>
<keyword evidence="2" id="KW-1185">Reference proteome</keyword>
<dbReference type="AlphaFoldDB" id="A0AAV0D7J9"/>
<evidence type="ECO:0000313" key="2">
    <source>
        <dbReference type="Proteomes" id="UP001152523"/>
    </source>
</evidence>
<dbReference type="EMBL" id="CAMAPF010000069">
    <property type="protein sequence ID" value="CAH9091712.1"/>
    <property type="molecule type" value="Genomic_DNA"/>
</dbReference>
<evidence type="ECO:0000313" key="1">
    <source>
        <dbReference type="EMBL" id="CAH9091712.1"/>
    </source>
</evidence>
<protein>
    <submittedName>
        <fullName evidence="1">Uncharacterized protein</fullName>
    </submittedName>
</protein>
<proteinExistence type="predicted"/>
<dbReference type="Proteomes" id="UP001152523">
    <property type="component" value="Unassembled WGS sequence"/>
</dbReference>
<name>A0AAV0D7J9_9ASTE</name>
<organism evidence="1 2">
    <name type="scientific">Cuscuta epithymum</name>
    <dbReference type="NCBI Taxonomy" id="186058"/>
    <lineage>
        <taxon>Eukaryota</taxon>
        <taxon>Viridiplantae</taxon>
        <taxon>Streptophyta</taxon>
        <taxon>Embryophyta</taxon>
        <taxon>Tracheophyta</taxon>
        <taxon>Spermatophyta</taxon>
        <taxon>Magnoliopsida</taxon>
        <taxon>eudicotyledons</taxon>
        <taxon>Gunneridae</taxon>
        <taxon>Pentapetalae</taxon>
        <taxon>asterids</taxon>
        <taxon>lamiids</taxon>
        <taxon>Solanales</taxon>
        <taxon>Convolvulaceae</taxon>
        <taxon>Cuscuteae</taxon>
        <taxon>Cuscuta</taxon>
        <taxon>Cuscuta subgen. Cuscuta</taxon>
    </lineage>
</organism>
<sequence>MYIDYTYYILHLDVCRKLSFLFTQTIKIDHTDNYCMWNAQLLFVW</sequence>
<accession>A0AAV0D7J9</accession>
<gene>
    <name evidence="1" type="ORF">CEPIT_LOCUS11817</name>
</gene>